<proteinExistence type="predicted"/>
<organism evidence="1 2">
    <name type="scientific">Candidatus Wolfebacteria bacterium RIFOXYD1_FULL_48_65</name>
    <dbReference type="NCBI Taxonomy" id="1802561"/>
    <lineage>
        <taxon>Bacteria</taxon>
        <taxon>Candidatus Wolfeibacteriota</taxon>
    </lineage>
</organism>
<protein>
    <submittedName>
        <fullName evidence="1">Uncharacterized protein</fullName>
    </submittedName>
</protein>
<accession>A0A1F8DZS2</accession>
<reference evidence="1 2" key="1">
    <citation type="journal article" date="2016" name="Nat. Commun.">
        <title>Thousands of microbial genomes shed light on interconnected biogeochemical processes in an aquifer system.</title>
        <authorList>
            <person name="Anantharaman K."/>
            <person name="Brown C.T."/>
            <person name="Hug L.A."/>
            <person name="Sharon I."/>
            <person name="Castelle C.J."/>
            <person name="Probst A.J."/>
            <person name="Thomas B.C."/>
            <person name="Singh A."/>
            <person name="Wilkins M.J."/>
            <person name="Karaoz U."/>
            <person name="Brodie E.L."/>
            <person name="Williams K.H."/>
            <person name="Hubbard S.S."/>
            <person name="Banfield J.F."/>
        </authorList>
    </citation>
    <scope>NUCLEOTIDE SEQUENCE [LARGE SCALE GENOMIC DNA]</scope>
</reference>
<dbReference type="EMBL" id="MGIV01000017">
    <property type="protein sequence ID" value="OGM94094.1"/>
    <property type="molecule type" value="Genomic_DNA"/>
</dbReference>
<comment type="caution">
    <text evidence="1">The sequence shown here is derived from an EMBL/GenBank/DDBJ whole genome shotgun (WGS) entry which is preliminary data.</text>
</comment>
<evidence type="ECO:0000313" key="1">
    <source>
        <dbReference type="EMBL" id="OGM94094.1"/>
    </source>
</evidence>
<dbReference type="Proteomes" id="UP000179057">
    <property type="component" value="Unassembled WGS sequence"/>
</dbReference>
<evidence type="ECO:0000313" key="2">
    <source>
        <dbReference type="Proteomes" id="UP000179057"/>
    </source>
</evidence>
<dbReference type="AlphaFoldDB" id="A0A1F8DZS2"/>
<gene>
    <name evidence="1" type="ORF">A2610_01835</name>
</gene>
<name>A0A1F8DZS2_9BACT</name>
<sequence length="278" mass="30337">MDKVKFVLTFLVASGIITGGYFFANNAPGISDAVDIKKIGNKLGLSDPLQSGGPDGGRLLQSVGSAYAPTDAQGNITRMVAQSMFLKMRQMDQGGENPFDGLDTSNPETRAMIEETIRSVPNTIFVTAIDSNDLKITADNSKSAKVRYMDGVSRITGKYFYNADADRLAVRSSQELIDNFQKDCFGSGASAKNAELSKVYGEVFESYKSMVVPSSWVAMHKMILGYFKELGDIYGAFGTCKEDPIRAYVGIDRLPNVYAKKIDIQKMLNEKAAELGLH</sequence>